<feature type="transmembrane region" description="Helical" evidence="7">
    <location>
        <begin position="200"/>
        <end position="219"/>
    </location>
</feature>
<keyword evidence="6 7" id="KW-0472">Membrane</keyword>
<evidence type="ECO:0000313" key="9">
    <source>
        <dbReference type="Proteomes" id="UP001283361"/>
    </source>
</evidence>
<keyword evidence="9" id="KW-1185">Reference proteome</keyword>
<evidence type="ECO:0000313" key="8">
    <source>
        <dbReference type="EMBL" id="KAK3796312.1"/>
    </source>
</evidence>
<dbReference type="SUPFAM" id="SSF53448">
    <property type="entry name" value="Nucleotide-diphospho-sugar transferases"/>
    <property type="match status" value="1"/>
</dbReference>
<feature type="transmembrane region" description="Helical" evidence="7">
    <location>
        <begin position="308"/>
        <end position="325"/>
    </location>
</feature>
<comment type="subcellular location">
    <subcellularLocation>
        <location evidence="1">Membrane</location>
        <topology evidence="1">Multi-pass membrane protein</topology>
    </subcellularLocation>
</comment>
<dbReference type="GO" id="GO:0071944">
    <property type="term" value="C:cell periphery"/>
    <property type="evidence" value="ECO:0007669"/>
    <property type="project" value="TreeGrafter"/>
</dbReference>
<dbReference type="PANTHER" id="PTHR22914:SF41">
    <property type="entry name" value="CHITIN SYNTHASE 7"/>
    <property type="match status" value="1"/>
</dbReference>
<keyword evidence="3" id="KW-0808">Transferase</keyword>
<feature type="transmembrane region" description="Helical" evidence="7">
    <location>
        <begin position="911"/>
        <end position="929"/>
    </location>
</feature>
<dbReference type="InterPro" id="IPR029044">
    <property type="entry name" value="Nucleotide-diphossugar_trans"/>
</dbReference>
<dbReference type="PANTHER" id="PTHR22914">
    <property type="entry name" value="CHITIN SYNTHASE"/>
    <property type="match status" value="1"/>
</dbReference>
<feature type="transmembrane region" description="Helical" evidence="7">
    <location>
        <begin position="117"/>
        <end position="136"/>
    </location>
</feature>
<reference evidence="8" key="1">
    <citation type="journal article" date="2023" name="G3 (Bethesda)">
        <title>A reference genome for the long-term kleptoplast-retaining sea slug Elysia crispata morphotype clarki.</title>
        <authorList>
            <person name="Eastman K.E."/>
            <person name="Pendleton A.L."/>
            <person name="Shaikh M.A."/>
            <person name="Suttiyut T."/>
            <person name="Ogas R."/>
            <person name="Tomko P."/>
            <person name="Gavelis G."/>
            <person name="Widhalm J.R."/>
            <person name="Wisecaver J.H."/>
        </authorList>
    </citation>
    <scope>NUCLEOTIDE SEQUENCE</scope>
    <source>
        <strain evidence="8">ECLA1</strain>
    </source>
</reference>
<protein>
    <recommendedName>
        <fullName evidence="2">chitin synthase</fullName>
        <ecNumber evidence="2">2.4.1.16</ecNumber>
    </recommendedName>
</protein>
<keyword evidence="4 7" id="KW-0812">Transmembrane</keyword>
<evidence type="ECO:0000256" key="5">
    <source>
        <dbReference type="ARBA" id="ARBA00022989"/>
    </source>
</evidence>
<feature type="transmembrane region" description="Helical" evidence="7">
    <location>
        <begin position="842"/>
        <end position="862"/>
    </location>
</feature>
<evidence type="ECO:0000256" key="4">
    <source>
        <dbReference type="ARBA" id="ARBA00022692"/>
    </source>
</evidence>
<dbReference type="Pfam" id="PF03142">
    <property type="entry name" value="Chitin_synth_2"/>
    <property type="match status" value="1"/>
</dbReference>
<feature type="transmembrane region" description="Helical" evidence="7">
    <location>
        <begin position="1046"/>
        <end position="1065"/>
    </location>
</feature>
<dbReference type="EMBL" id="JAWDGP010000891">
    <property type="protein sequence ID" value="KAK3796312.1"/>
    <property type="molecule type" value="Genomic_DNA"/>
</dbReference>
<name>A0AAE1AYP7_9GAST</name>
<evidence type="ECO:0000256" key="2">
    <source>
        <dbReference type="ARBA" id="ARBA00012543"/>
    </source>
</evidence>
<feature type="transmembrane region" description="Helical" evidence="7">
    <location>
        <begin position="802"/>
        <end position="835"/>
    </location>
</feature>
<keyword evidence="5 7" id="KW-1133">Transmembrane helix</keyword>
<dbReference type="GO" id="GO:0006031">
    <property type="term" value="P:chitin biosynthetic process"/>
    <property type="evidence" value="ECO:0007669"/>
    <property type="project" value="TreeGrafter"/>
</dbReference>
<evidence type="ECO:0000256" key="1">
    <source>
        <dbReference type="ARBA" id="ARBA00004141"/>
    </source>
</evidence>
<feature type="transmembrane region" description="Helical" evidence="7">
    <location>
        <begin position="157"/>
        <end position="180"/>
    </location>
</feature>
<comment type="caution">
    <text evidence="8">The sequence shown here is derived from an EMBL/GenBank/DDBJ whole genome shotgun (WGS) entry which is preliminary data.</text>
</comment>
<dbReference type="GO" id="GO:0004100">
    <property type="term" value="F:chitin synthase activity"/>
    <property type="evidence" value="ECO:0007669"/>
    <property type="project" value="UniProtKB-EC"/>
</dbReference>
<keyword evidence="3" id="KW-0328">Glycosyltransferase</keyword>
<feature type="transmembrane region" description="Helical" evidence="7">
    <location>
        <begin position="868"/>
        <end position="891"/>
    </location>
</feature>
<evidence type="ECO:0000256" key="3">
    <source>
        <dbReference type="ARBA" id="ARBA00022676"/>
    </source>
</evidence>
<feature type="transmembrane region" description="Helical" evidence="7">
    <location>
        <begin position="12"/>
        <end position="33"/>
    </location>
</feature>
<gene>
    <name evidence="8" type="ORF">RRG08_021336</name>
</gene>
<feature type="transmembrane region" description="Helical" evidence="7">
    <location>
        <begin position="935"/>
        <end position="958"/>
    </location>
</feature>
<evidence type="ECO:0000256" key="6">
    <source>
        <dbReference type="ARBA" id="ARBA00023136"/>
    </source>
</evidence>
<dbReference type="AlphaFoldDB" id="A0AAE1AYP7"/>
<feature type="transmembrane region" description="Helical" evidence="7">
    <location>
        <begin position="86"/>
        <end position="105"/>
    </location>
</feature>
<dbReference type="GO" id="GO:0016020">
    <property type="term" value="C:membrane"/>
    <property type="evidence" value="ECO:0007669"/>
    <property type="project" value="UniProtKB-SubCell"/>
</dbReference>
<dbReference type="EC" id="2.4.1.16" evidence="2"/>
<feature type="transmembrane region" description="Helical" evidence="7">
    <location>
        <begin position="45"/>
        <end position="66"/>
    </location>
</feature>
<dbReference type="InterPro" id="IPR004835">
    <property type="entry name" value="Chitin_synth"/>
</dbReference>
<sequence length="1147" mass="128815">MVWFLWLTSLSVWFSLGMTSMLVTSHVSLLWLLRLYKYEQVHPVTWYLVVLILLTVPCMAEVIYWLWTTPIINTCARNKLPPVRHLCLGLLSSTLEGVALAAFGAEVAHALPEPVLLTLPSSVMALAIVKDILSYVKNLSQSSSKKLSESTRCRRAGILAISALLAIYPLLITSLVGVLLCFWSRFEFSSAQCVVASTSVFLLSTTWDSEVMSLTILSFGGNTRCSRVQMIYASVKAVAITITLFLSLTFKVALFRNYPYEHLIFAFKESAQFGVFTPVFLCCFGGLFSFLLCVAASKVCLITPVLQISMFLSPMLAIVLSAILWNDFDTGAFWEVSADDLMSCIVIVLSAGTWLIPIFASAFQRLGNAQVANRKLTESFYSFSWSPFFWEPRLVLNYEKYSILPFEDMMLQNQELKNSKPKSGGKTVFICTTMYKETEAEMSRYLCSIKSTLDHDWEQLDTRVEAHVVFDSSISSGEINGRGRHFLGLLCGMFDLNDTDLHKFSTPYGCQIEILKIVKTHSMLIHFKDPTKVKAKKRWSQVMYMHYVLKVRSHPRDNYQYNKEENNSKSRCSQIPINSVTTGTSNFLKADSLSNNDASELYRASQIRCVQKHEGRRSACVRDLNQVYVLTTDADTEFTASCVARLLYVCSTHRALGAVCGRTVPQGSATPIVWYQKFEYAKDFWLVKSSQNIIGSVTCCPGCFSMYRGEALSGIVDSFSQPAESAFQSLVMDHGEDRWLCTLLMRHGWRLAYSCSARNSTHCPETLGEFLRQRRRWVLSELFNMAAIFLSVRKLVRENSSFSVAFLISLFTTIVWVIVSPATTLLCVCAGMAALCSVPLTGSLPIAVAIFAGYCAVCWFGSQRQQKIASLGLTLLMAAAVVALSIFFIIYISRKIQYDTDHLSGAPFRPYILVLLLSGYAIYAALLHPGEVTSLMYGLAYALLFPAIFVALPVYALANMLDQSWGTREVGTHGCCQKPEPEECQEDYRDHAVRVCNLPHLSIVQQEENDFWTKLCKSHIGNNVSVRKCPIATADDLRRLRNKTMLLFLSANCLWALGLTVMYISDIELSDKSRLSQWLDLEPLEVKKSSNHDEQIERTEGELPHDVPLRLSEEDKTALSGPPWFTVCLDLHGLLFVDSVNPTCRFL</sequence>
<feature type="transmembrane region" description="Helical" evidence="7">
    <location>
        <begin position="345"/>
        <end position="366"/>
    </location>
</feature>
<organism evidence="8 9">
    <name type="scientific">Elysia crispata</name>
    <name type="common">lettuce slug</name>
    <dbReference type="NCBI Taxonomy" id="231223"/>
    <lineage>
        <taxon>Eukaryota</taxon>
        <taxon>Metazoa</taxon>
        <taxon>Spiralia</taxon>
        <taxon>Lophotrochozoa</taxon>
        <taxon>Mollusca</taxon>
        <taxon>Gastropoda</taxon>
        <taxon>Heterobranchia</taxon>
        <taxon>Euthyneura</taxon>
        <taxon>Panpulmonata</taxon>
        <taxon>Sacoglossa</taxon>
        <taxon>Placobranchoidea</taxon>
        <taxon>Plakobranchidae</taxon>
        <taxon>Elysia</taxon>
    </lineage>
</organism>
<dbReference type="Proteomes" id="UP001283361">
    <property type="component" value="Unassembled WGS sequence"/>
</dbReference>
<feature type="transmembrane region" description="Helical" evidence="7">
    <location>
        <begin position="231"/>
        <end position="255"/>
    </location>
</feature>
<accession>A0AAE1AYP7</accession>
<proteinExistence type="predicted"/>
<feature type="transmembrane region" description="Helical" evidence="7">
    <location>
        <begin position="275"/>
        <end position="296"/>
    </location>
</feature>
<evidence type="ECO:0000256" key="7">
    <source>
        <dbReference type="SAM" id="Phobius"/>
    </source>
</evidence>